<sequence>DLLKLPYPSPLPHGAIPVTDPPRQSTSSDTSTEELSPALLGAIQHIVTAAIGEQAAAIAPARVATPSNADAPEEEAGGDVPVLVPLAGKRQEIPYQRSKKSLHSGLPASSTLKWPTGYEVPDGGSPRRRTTERSFHQSGNDR</sequence>
<dbReference type="EMBL" id="JACGWN010000014">
    <property type="protein sequence ID" value="KAL0405975.1"/>
    <property type="molecule type" value="Genomic_DNA"/>
</dbReference>
<name>A0AAW2TNI6_9LAMI</name>
<comment type="caution">
    <text evidence="2">The sequence shown here is derived from an EMBL/GenBank/DDBJ whole genome shotgun (WGS) entry which is preliminary data.</text>
</comment>
<dbReference type="AlphaFoldDB" id="A0AAW2TNI6"/>
<organism evidence="2">
    <name type="scientific">Sesamum latifolium</name>
    <dbReference type="NCBI Taxonomy" id="2727402"/>
    <lineage>
        <taxon>Eukaryota</taxon>
        <taxon>Viridiplantae</taxon>
        <taxon>Streptophyta</taxon>
        <taxon>Embryophyta</taxon>
        <taxon>Tracheophyta</taxon>
        <taxon>Spermatophyta</taxon>
        <taxon>Magnoliopsida</taxon>
        <taxon>eudicotyledons</taxon>
        <taxon>Gunneridae</taxon>
        <taxon>Pentapetalae</taxon>
        <taxon>asterids</taxon>
        <taxon>lamiids</taxon>
        <taxon>Lamiales</taxon>
        <taxon>Pedaliaceae</taxon>
        <taxon>Sesamum</taxon>
    </lineage>
</organism>
<evidence type="ECO:0000313" key="2">
    <source>
        <dbReference type="EMBL" id="KAL0405975.1"/>
    </source>
</evidence>
<accession>A0AAW2TNI6</accession>
<feature type="region of interest" description="Disordered" evidence="1">
    <location>
        <begin position="1"/>
        <end position="34"/>
    </location>
</feature>
<reference evidence="2" key="2">
    <citation type="journal article" date="2024" name="Plant">
        <title>Genomic evolution and insights into agronomic trait innovations of Sesamum species.</title>
        <authorList>
            <person name="Miao H."/>
            <person name="Wang L."/>
            <person name="Qu L."/>
            <person name="Liu H."/>
            <person name="Sun Y."/>
            <person name="Le M."/>
            <person name="Wang Q."/>
            <person name="Wei S."/>
            <person name="Zheng Y."/>
            <person name="Lin W."/>
            <person name="Duan Y."/>
            <person name="Cao H."/>
            <person name="Xiong S."/>
            <person name="Wang X."/>
            <person name="Wei L."/>
            <person name="Li C."/>
            <person name="Ma Q."/>
            <person name="Ju M."/>
            <person name="Zhao R."/>
            <person name="Li G."/>
            <person name="Mu C."/>
            <person name="Tian Q."/>
            <person name="Mei H."/>
            <person name="Zhang T."/>
            <person name="Gao T."/>
            <person name="Zhang H."/>
        </authorList>
    </citation>
    <scope>NUCLEOTIDE SEQUENCE</scope>
    <source>
        <strain evidence="2">KEN1</strain>
    </source>
</reference>
<evidence type="ECO:0000256" key="1">
    <source>
        <dbReference type="SAM" id="MobiDB-lite"/>
    </source>
</evidence>
<proteinExistence type="predicted"/>
<gene>
    <name evidence="2" type="ORF">Slati_3911400</name>
</gene>
<feature type="non-terminal residue" evidence="2">
    <location>
        <position position="1"/>
    </location>
</feature>
<protein>
    <submittedName>
        <fullName evidence="2">Uncharacterized protein</fullName>
    </submittedName>
</protein>
<feature type="compositionally biased region" description="Basic and acidic residues" evidence="1">
    <location>
        <begin position="129"/>
        <end position="142"/>
    </location>
</feature>
<reference evidence="2" key="1">
    <citation type="submission" date="2020-06" db="EMBL/GenBank/DDBJ databases">
        <authorList>
            <person name="Li T."/>
            <person name="Hu X."/>
            <person name="Zhang T."/>
            <person name="Song X."/>
            <person name="Zhang H."/>
            <person name="Dai N."/>
            <person name="Sheng W."/>
            <person name="Hou X."/>
            <person name="Wei L."/>
        </authorList>
    </citation>
    <scope>NUCLEOTIDE SEQUENCE</scope>
    <source>
        <strain evidence="2">KEN1</strain>
        <tissue evidence="2">Leaf</tissue>
    </source>
</reference>
<feature type="region of interest" description="Disordered" evidence="1">
    <location>
        <begin position="94"/>
        <end position="142"/>
    </location>
</feature>